<feature type="region of interest" description="Disordered" evidence="5">
    <location>
        <begin position="1297"/>
        <end position="1322"/>
    </location>
</feature>
<dbReference type="InterPro" id="IPR020845">
    <property type="entry name" value="AMP-binding_CS"/>
</dbReference>
<dbReference type="PROSITE" id="PS00101">
    <property type="entry name" value="HEXAPEP_TRANSFERASES"/>
    <property type="match status" value="1"/>
</dbReference>
<keyword evidence="4" id="KW-0677">Repeat</keyword>
<evidence type="ECO:0000256" key="4">
    <source>
        <dbReference type="ARBA" id="ARBA00022737"/>
    </source>
</evidence>
<dbReference type="RefSeq" id="WP_145907946.1">
    <property type="nucleotide sequence ID" value="NZ_BAAAMZ010000007.1"/>
</dbReference>
<dbReference type="InterPro" id="IPR009081">
    <property type="entry name" value="PP-bd_ACP"/>
</dbReference>
<dbReference type="CDD" id="cd05930">
    <property type="entry name" value="A_NRPS"/>
    <property type="match status" value="1"/>
</dbReference>
<dbReference type="EMBL" id="VIWT01000001">
    <property type="protein sequence ID" value="TWG01604.1"/>
    <property type="molecule type" value="Genomic_DNA"/>
</dbReference>
<evidence type="ECO:0000313" key="8">
    <source>
        <dbReference type="EMBL" id="TWG01604.1"/>
    </source>
</evidence>
<reference evidence="8 9" key="1">
    <citation type="submission" date="2019-06" db="EMBL/GenBank/DDBJ databases">
        <title>Sequencing the genomes of 1000 actinobacteria strains.</title>
        <authorList>
            <person name="Klenk H.-P."/>
        </authorList>
    </citation>
    <scope>NUCLEOTIDE SEQUENCE [LARGE SCALE GENOMIC DNA]</scope>
    <source>
        <strain evidence="8 9">DSM 44826</strain>
    </source>
</reference>
<dbReference type="InterPro" id="IPR010071">
    <property type="entry name" value="AA_adenyl_dom"/>
</dbReference>
<dbReference type="Gene3D" id="3.30.300.30">
    <property type="match status" value="1"/>
</dbReference>
<feature type="transmembrane region" description="Helical" evidence="6">
    <location>
        <begin position="1087"/>
        <end position="1108"/>
    </location>
</feature>
<dbReference type="SMART" id="SM00823">
    <property type="entry name" value="PKS_PP"/>
    <property type="match status" value="1"/>
</dbReference>
<evidence type="ECO:0000256" key="1">
    <source>
        <dbReference type="ARBA" id="ARBA00022450"/>
    </source>
</evidence>
<dbReference type="PROSITE" id="PS50075">
    <property type="entry name" value="CARRIER"/>
    <property type="match status" value="1"/>
</dbReference>
<dbReference type="SUPFAM" id="SSF47336">
    <property type="entry name" value="ACP-like"/>
    <property type="match status" value="1"/>
</dbReference>
<keyword evidence="9" id="KW-1185">Reference proteome</keyword>
<dbReference type="GO" id="GO:0005737">
    <property type="term" value="C:cytoplasm"/>
    <property type="evidence" value="ECO:0007669"/>
    <property type="project" value="TreeGrafter"/>
</dbReference>
<evidence type="ECO:0000259" key="7">
    <source>
        <dbReference type="PROSITE" id="PS50075"/>
    </source>
</evidence>
<dbReference type="InterPro" id="IPR018357">
    <property type="entry name" value="Hexapep_transf_CS"/>
</dbReference>
<dbReference type="InterPro" id="IPR012728">
    <property type="entry name" value="Pls/PosA_C"/>
</dbReference>
<keyword evidence="2" id="KW-0597">Phosphoprotein</keyword>
<accession>A0A561UQH0</accession>
<dbReference type="NCBIfam" id="TIGR02353">
    <property type="entry name" value="NRPS_term_dom"/>
    <property type="match status" value="1"/>
</dbReference>
<feature type="transmembrane region" description="Helical" evidence="6">
    <location>
        <begin position="603"/>
        <end position="624"/>
    </location>
</feature>
<dbReference type="Gene3D" id="2.160.10.10">
    <property type="entry name" value="Hexapeptide repeat proteins"/>
    <property type="match status" value="2"/>
</dbReference>
<dbReference type="OrthoDB" id="2472181at2"/>
<name>A0A561UQH0_9ACTN</name>
<dbReference type="NCBIfam" id="TIGR01733">
    <property type="entry name" value="AA-adenyl-dom"/>
    <property type="match status" value="1"/>
</dbReference>
<keyword evidence="6" id="KW-0472">Membrane</keyword>
<evidence type="ECO:0000256" key="5">
    <source>
        <dbReference type="SAM" id="MobiDB-lite"/>
    </source>
</evidence>
<keyword evidence="6" id="KW-0812">Transmembrane</keyword>
<dbReference type="InterPro" id="IPR020806">
    <property type="entry name" value="PKS_PP-bd"/>
</dbReference>
<feature type="region of interest" description="Disordered" evidence="5">
    <location>
        <begin position="811"/>
        <end position="832"/>
    </location>
</feature>
<feature type="compositionally biased region" description="Polar residues" evidence="5">
    <location>
        <begin position="1297"/>
        <end position="1307"/>
    </location>
</feature>
<dbReference type="GO" id="GO:0044550">
    <property type="term" value="P:secondary metabolite biosynthetic process"/>
    <property type="evidence" value="ECO:0007669"/>
    <property type="project" value="TreeGrafter"/>
</dbReference>
<feature type="compositionally biased region" description="Basic residues" evidence="5">
    <location>
        <begin position="1308"/>
        <end position="1322"/>
    </location>
</feature>
<dbReference type="GO" id="GO:0016740">
    <property type="term" value="F:transferase activity"/>
    <property type="evidence" value="ECO:0007669"/>
    <property type="project" value="UniProtKB-KW"/>
</dbReference>
<dbReference type="Pfam" id="PF00550">
    <property type="entry name" value="PP-binding"/>
    <property type="match status" value="1"/>
</dbReference>
<dbReference type="SUPFAM" id="SSF51161">
    <property type="entry name" value="Trimeric LpxA-like enzymes"/>
    <property type="match status" value="3"/>
</dbReference>
<dbReference type="InterPro" id="IPR036736">
    <property type="entry name" value="ACP-like_sf"/>
</dbReference>
<dbReference type="SUPFAM" id="SSF56801">
    <property type="entry name" value="Acetyl-CoA synthetase-like"/>
    <property type="match status" value="1"/>
</dbReference>
<feature type="transmembrane region" description="Helical" evidence="6">
    <location>
        <begin position="839"/>
        <end position="866"/>
    </location>
</feature>
<dbReference type="Gene3D" id="1.10.1200.10">
    <property type="entry name" value="ACP-like"/>
    <property type="match status" value="1"/>
</dbReference>
<feature type="region of interest" description="Disordered" evidence="5">
    <location>
        <begin position="492"/>
        <end position="513"/>
    </location>
</feature>
<organism evidence="8 9">
    <name type="scientific">Kitasatospora viridis</name>
    <dbReference type="NCBI Taxonomy" id="281105"/>
    <lineage>
        <taxon>Bacteria</taxon>
        <taxon>Bacillati</taxon>
        <taxon>Actinomycetota</taxon>
        <taxon>Actinomycetes</taxon>
        <taxon>Kitasatosporales</taxon>
        <taxon>Streptomycetaceae</taxon>
        <taxon>Kitasatospora</taxon>
    </lineage>
</organism>
<evidence type="ECO:0000256" key="2">
    <source>
        <dbReference type="ARBA" id="ARBA00022553"/>
    </source>
</evidence>
<dbReference type="GO" id="GO:0017000">
    <property type="term" value="P:antibiotic biosynthetic process"/>
    <property type="evidence" value="ECO:0007669"/>
    <property type="project" value="UniProtKB-ARBA"/>
</dbReference>
<dbReference type="InterPro" id="IPR042099">
    <property type="entry name" value="ANL_N_sf"/>
</dbReference>
<dbReference type="PANTHER" id="PTHR45527:SF1">
    <property type="entry name" value="FATTY ACID SYNTHASE"/>
    <property type="match status" value="1"/>
</dbReference>
<evidence type="ECO:0000256" key="6">
    <source>
        <dbReference type="SAM" id="Phobius"/>
    </source>
</evidence>
<sequence length="1322" mass="139715">MAASHDPVPTLHRSAREVAVWPATPAPQARTLLDVLLTTAHAFPQAPALDAGGTVLDYQGLLREVGSLAEWLKQHGIGAGDRVGIRVPSGTPDLYVAILAVLACGAAYVPVDADDPDERAEMIWQDARVCAVIGADRRVALNRLVPPGGRTAGPTPDDDAWIIFTSGTTGRPKGVAVTHRSAAAFVDAEARIFLRHQPLAPGDRVLAGLSVAFDASCEEMWLAWRHGACLVPAPRSLVKAGTDLGPWLVERGVTAISTVPTLLALWPQECLDRVRLVIVGGEACPPELVDRIAAPGREFWNTYGPTETTVVATAAQMFPGEPVRIGSPLDGWQLAVVNEAGHPVGWGETGELLISGVGTARYLDPAKDAEKFTAHPALPGGRVYRSGDLVIADPRGLLFVGRADEQVKLGGRRIELGEVDAALQALPGIRAAAAAVRTNPAGTQLLVGYLVPQPGEQPDLTLARKLLQERLPAALVPLLAVVEHLPTKTSGKVDRNSLPWPLPGLGQTDGGPRPRLTGAAGWLAEQWEATLGLPVQADSDFFALGGSSLVAARLISVLRSRYPGVSVADLYANPVLGDLATALAGQDGGPGEQRRVRRTPRRAAVFQTLVLAVLYTVTSVRWVLGVAAVDNLMGGHLAWAPKTPWWLIITGLLLFASLPGRLLLTGVGVRVLTARLRPGSYPRGGLSHLRLWAAERVVTAFGATQLVGTPWAGRYAKLLGCKVGKGVHLHALPPVSGLASFGADCSVEPGVDLAGWWLDGDLLHLGSIEIGAGARVGTRSTLMPGARIGTAAEVAPGSCVLDTVPAGQHYHGAPARPSSEPTQPWPAPRRAGRTGRGGWNLAYGLGTTLFGLLPLLAAVPALLAIYTLVDSDRTLGTVLFQLLPASALLTFVSVGCYALLLIVLIRLFSRPIEPGYHSAHGKVAWCVWAVSRLMDTARSSLFPVYASLLTPLWLRLLGARVGRRVEASTVLALPGQMHVEDGAFLADDTLIAPFEVRGGWLRIGPSRVGRRAFVGNSGIVGADRELPERALVGVLSDAPATSAPGSSWLGRPGIELPRVADAGDEGRTYDPPRRLMLARAAVESCRWLPVVLTVVLGDLVFGAFQEVIDQDGTAAALAVGGVITAGATVAACLVTTLAKWLLVGRFRVGEHPLWSSFVWRNELYDTFVEELAMPWGGQALLGTPYLNLWLRSLGAKIGRGAWCETHWLPEADLITVGPGASVNRGTVLQTHLFHDRVMRLDVVELDEGSTLGPNSIVLPGTTIGAGASIGGASLAMRGESIPASTRWIGNPVAAWPTTSSAGIPQQSRGRHRIAGRRAAARR</sequence>
<evidence type="ECO:0000313" key="9">
    <source>
        <dbReference type="Proteomes" id="UP000317940"/>
    </source>
</evidence>
<dbReference type="Proteomes" id="UP000317940">
    <property type="component" value="Unassembled WGS sequence"/>
</dbReference>
<evidence type="ECO:0000256" key="3">
    <source>
        <dbReference type="ARBA" id="ARBA00022679"/>
    </source>
</evidence>
<dbReference type="GO" id="GO:0031177">
    <property type="term" value="F:phosphopantetheine binding"/>
    <property type="evidence" value="ECO:0007669"/>
    <property type="project" value="InterPro"/>
</dbReference>
<dbReference type="InterPro" id="IPR045851">
    <property type="entry name" value="AMP-bd_C_sf"/>
</dbReference>
<gene>
    <name evidence="8" type="ORF">FHX73_115505</name>
</gene>
<comment type="caution">
    <text evidence="8">The sequence shown here is derived from an EMBL/GenBank/DDBJ whole genome shotgun (WGS) entry which is preliminary data.</text>
</comment>
<dbReference type="PROSITE" id="PS00455">
    <property type="entry name" value="AMP_BINDING"/>
    <property type="match status" value="1"/>
</dbReference>
<feature type="transmembrane region" description="Helical" evidence="6">
    <location>
        <begin position="886"/>
        <end position="908"/>
    </location>
</feature>
<keyword evidence="1" id="KW-0596">Phosphopantetheine</keyword>
<dbReference type="Gene3D" id="3.40.50.12780">
    <property type="entry name" value="N-terminal domain of ligase-like"/>
    <property type="match status" value="1"/>
</dbReference>
<keyword evidence="3" id="KW-0808">Transferase</keyword>
<keyword evidence="6" id="KW-1133">Transmembrane helix</keyword>
<protein>
    <submittedName>
        <fullName evidence="8">Non-ribosomal peptide synthetase-like protein</fullName>
    </submittedName>
</protein>
<feature type="transmembrane region" description="Helical" evidence="6">
    <location>
        <begin position="644"/>
        <end position="664"/>
    </location>
</feature>
<dbReference type="InterPro" id="IPR011004">
    <property type="entry name" value="Trimer_LpxA-like_sf"/>
</dbReference>
<proteinExistence type="predicted"/>
<feature type="domain" description="Carrier" evidence="7">
    <location>
        <begin position="514"/>
        <end position="587"/>
    </location>
</feature>
<feature type="transmembrane region" description="Helical" evidence="6">
    <location>
        <begin position="1114"/>
        <end position="1138"/>
    </location>
</feature>
<dbReference type="InterPro" id="IPR000873">
    <property type="entry name" value="AMP-dep_synth/lig_dom"/>
</dbReference>
<dbReference type="GO" id="GO:0043041">
    <property type="term" value="P:amino acid activation for nonribosomal peptide biosynthetic process"/>
    <property type="evidence" value="ECO:0007669"/>
    <property type="project" value="TreeGrafter"/>
</dbReference>
<dbReference type="Pfam" id="PF00501">
    <property type="entry name" value="AMP-binding"/>
    <property type="match status" value="1"/>
</dbReference>
<dbReference type="PANTHER" id="PTHR45527">
    <property type="entry name" value="NONRIBOSOMAL PEPTIDE SYNTHETASE"/>
    <property type="match status" value="1"/>
</dbReference>